<organism evidence="4 5">
    <name type="scientific">Marinoscillum luteum</name>
    <dbReference type="NCBI Taxonomy" id="861051"/>
    <lineage>
        <taxon>Bacteria</taxon>
        <taxon>Pseudomonadati</taxon>
        <taxon>Bacteroidota</taxon>
        <taxon>Cytophagia</taxon>
        <taxon>Cytophagales</taxon>
        <taxon>Reichenbachiellaceae</taxon>
        <taxon>Marinoscillum</taxon>
    </lineage>
</organism>
<evidence type="ECO:0000313" key="4">
    <source>
        <dbReference type="EMBL" id="MFH6985799.1"/>
    </source>
</evidence>
<dbReference type="Proteomes" id="UP001610063">
    <property type="component" value="Unassembled WGS sequence"/>
</dbReference>
<evidence type="ECO:0000259" key="3">
    <source>
        <dbReference type="Pfam" id="PF04909"/>
    </source>
</evidence>
<comment type="caution">
    <text evidence="4">The sequence shown here is derived from an EMBL/GenBank/DDBJ whole genome shotgun (WGS) entry which is preliminary data.</text>
</comment>
<dbReference type="InterPro" id="IPR032465">
    <property type="entry name" value="ACMSD"/>
</dbReference>
<gene>
    <name evidence="4" type="ORF">ACHKAR_20260</name>
</gene>
<evidence type="ECO:0000256" key="2">
    <source>
        <dbReference type="SAM" id="SignalP"/>
    </source>
</evidence>
<dbReference type="PANTHER" id="PTHR21240:SF28">
    <property type="entry name" value="ISO-OROTATE DECARBOXYLASE (EUROFUNG)"/>
    <property type="match status" value="1"/>
</dbReference>
<dbReference type="InterPro" id="IPR032466">
    <property type="entry name" value="Metal_Hydrolase"/>
</dbReference>
<evidence type="ECO:0000256" key="1">
    <source>
        <dbReference type="ARBA" id="ARBA00023239"/>
    </source>
</evidence>
<keyword evidence="2" id="KW-0732">Signal</keyword>
<dbReference type="RefSeq" id="WP_395419212.1">
    <property type="nucleotide sequence ID" value="NZ_JBIPKE010000020.1"/>
</dbReference>
<dbReference type="EMBL" id="JBIPKE010000020">
    <property type="protein sequence ID" value="MFH6985799.1"/>
    <property type="molecule type" value="Genomic_DNA"/>
</dbReference>
<dbReference type="Pfam" id="PF04909">
    <property type="entry name" value="Amidohydro_2"/>
    <property type="match status" value="1"/>
</dbReference>
<proteinExistence type="predicted"/>
<name>A0ABW7NE38_9BACT</name>
<feature type="domain" description="Amidohydrolase-related" evidence="3">
    <location>
        <begin position="119"/>
        <end position="355"/>
    </location>
</feature>
<dbReference type="PANTHER" id="PTHR21240">
    <property type="entry name" value="2-AMINO-3-CARBOXYLMUCONATE-6-SEMIALDEHYDE DECARBOXYLASE"/>
    <property type="match status" value="1"/>
</dbReference>
<accession>A0ABW7NE38</accession>
<reference evidence="4 5" key="1">
    <citation type="journal article" date="2013" name="Int. J. Syst. Evol. Microbiol.">
        <title>Marinoscillum luteum sp. nov., isolated from marine sediment.</title>
        <authorList>
            <person name="Cha I.T."/>
            <person name="Park S.J."/>
            <person name="Kim S.J."/>
            <person name="Kim J.G."/>
            <person name="Jung M.Y."/>
            <person name="Shin K.S."/>
            <person name="Kwon K.K."/>
            <person name="Yang S.H."/>
            <person name="Seo Y.S."/>
            <person name="Rhee S.K."/>
        </authorList>
    </citation>
    <scope>NUCLEOTIDE SEQUENCE [LARGE SCALE GENOMIC DNA]</scope>
    <source>
        <strain evidence="4 5">KCTC 23939</strain>
    </source>
</reference>
<dbReference type="Gene3D" id="3.20.20.140">
    <property type="entry name" value="Metal-dependent hydrolases"/>
    <property type="match status" value="1"/>
</dbReference>
<dbReference type="SUPFAM" id="SSF51556">
    <property type="entry name" value="Metallo-dependent hydrolases"/>
    <property type="match status" value="1"/>
</dbReference>
<dbReference type="InterPro" id="IPR006680">
    <property type="entry name" value="Amidohydro-rel"/>
</dbReference>
<keyword evidence="5" id="KW-1185">Reference proteome</keyword>
<sequence length="356" mass="40475">MGRAAWIIFWTMISGQLLAQSPDSLLLKDYQPRSIFNIPESKVTRARFPVIDMHSHPYALTAADLQRWIVSMDSAGIEQTMILTYATGAEFDSLREVYGAFGERFQLWCGFDYTGYNEPGWTEKAIKELERCHSLGAIGVGELGDKGLGLTYSHPTPAYGMHINDPRMQPLLKRCGELGMPVNIHVAEPAWMYEPMDATNDGLMNGFKWRIDQQWEGILLHEALIQTLAEALRANPGTTFIACHFANCSADLSILGSLLDRFPNLHADISARYGETATIPRTMAAFYTQYQDRLLFGTDMGSEPEMYEIVFRILETEDEHFYQPAYFNYHWPLYGFGLSDSILKKLYYENAQKILD</sequence>
<protein>
    <submittedName>
        <fullName evidence="4">Amidohydrolase family protein</fullName>
    </submittedName>
</protein>
<evidence type="ECO:0000313" key="5">
    <source>
        <dbReference type="Proteomes" id="UP001610063"/>
    </source>
</evidence>
<feature type="chain" id="PRO_5045577448" evidence="2">
    <location>
        <begin position="20"/>
        <end position="356"/>
    </location>
</feature>
<feature type="signal peptide" evidence="2">
    <location>
        <begin position="1"/>
        <end position="19"/>
    </location>
</feature>
<keyword evidence="1" id="KW-0456">Lyase</keyword>